<reference evidence="4 5" key="1">
    <citation type="submission" date="2016-10" db="EMBL/GenBank/DDBJ databases">
        <authorList>
            <person name="de Groot N.N."/>
        </authorList>
    </citation>
    <scope>NUCLEOTIDE SEQUENCE [LARGE SCALE GENOMIC DNA]</scope>
    <source>
        <strain evidence="4 5">CPCC 202699</strain>
    </source>
</reference>
<evidence type="ECO:0000259" key="3">
    <source>
        <dbReference type="Pfam" id="PF07786"/>
    </source>
</evidence>
<evidence type="ECO:0000256" key="1">
    <source>
        <dbReference type="SAM" id="Phobius"/>
    </source>
</evidence>
<feature type="transmembrane region" description="Helical" evidence="1">
    <location>
        <begin position="370"/>
        <end position="391"/>
    </location>
</feature>
<proteinExistence type="predicted"/>
<dbReference type="Pfam" id="PF07786">
    <property type="entry name" value="HGSNAT_cat"/>
    <property type="match status" value="1"/>
</dbReference>
<feature type="transmembrane region" description="Helical" evidence="1">
    <location>
        <begin position="122"/>
        <end position="141"/>
    </location>
</feature>
<evidence type="ECO:0008006" key="6">
    <source>
        <dbReference type="Google" id="ProtNLM"/>
    </source>
</evidence>
<feature type="transmembrane region" description="Helical" evidence="1">
    <location>
        <begin position="69"/>
        <end position="86"/>
    </location>
</feature>
<feature type="transmembrane region" description="Helical" evidence="1">
    <location>
        <begin position="190"/>
        <end position="215"/>
    </location>
</feature>
<keyword evidence="1" id="KW-1133">Transmembrane helix</keyword>
<feature type="transmembrane region" description="Helical" evidence="1">
    <location>
        <begin position="345"/>
        <end position="364"/>
    </location>
</feature>
<keyword evidence="1" id="KW-0812">Transmembrane</keyword>
<accession>A0A1H3SMC6</accession>
<dbReference type="Pfam" id="PF04235">
    <property type="entry name" value="DUF418"/>
    <property type="match status" value="1"/>
</dbReference>
<feature type="domain" description="Heparan-alpha-glucosaminide N-acetyltransferase catalytic" evidence="3">
    <location>
        <begin position="28"/>
        <end position="163"/>
    </location>
</feature>
<dbReference type="RefSeq" id="WP_245757722.1">
    <property type="nucleotide sequence ID" value="NZ_FNON01000014.1"/>
</dbReference>
<evidence type="ECO:0000313" key="5">
    <source>
        <dbReference type="Proteomes" id="UP000199515"/>
    </source>
</evidence>
<dbReference type="AlphaFoldDB" id="A0A1H3SMC6"/>
<dbReference type="InterPro" id="IPR012429">
    <property type="entry name" value="HGSNAT_cat"/>
</dbReference>
<feature type="transmembrane region" description="Helical" evidence="1">
    <location>
        <begin position="235"/>
        <end position="253"/>
    </location>
</feature>
<feature type="transmembrane region" description="Helical" evidence="1">
    <location>
        <begin position="314"/>
        <end position="333"/>
    </location>
</feature>
<dbReference type="Proteomes" id="UP000199515">
    <property type="component" value="Unassembled WGS sequence"/>
</dbReference>
<sequence length="424" mass="45399">MDDVTVLADRATGVHDTPLAPVPQKTVRLTGIDVARGLAVLGMYAVHVGPDPAAGGYASFFRVFEGHSAALFAVLAGVSISLMSGGRNPKTGRARTSVMLRLGTRAPLLVALGLWLTNLDTGYLVILAYYGVCFLFAIPWLRFGAKVLASAAVVAAALFPFISFLIRAQIEPRGLTFLPPDLSLEDFGSSAAFLRGSVILLITGTFPALNLMTYIFAGMALGRLDLGSARVCRRLFFGGVAVAALGYLVSWIATDLLGGMNAIYRSLGDEAAHYGMTPEQLFSLNQTWIHGTPPTTTLAWELLPTGASYTPFDFVISIGIAAAVIGGCQLVAARFTRAVRPLADLGGRVLSAYVLHFVAISLLWHEGEEGVYSMAHFLEFSAVAILAAMAWRKWIGRGPLEWALHHLSNWPKFLLPAPVPARRG</sequence>
<dbReference type="STRING" id="589385.SAMN05421504_114115"/>
<evidence type="ECO:0000313" key="4">
    <source>
        <dbReference type="EMBL" id="SDZ38870.1"/>
    </source>
</evidence>
<name>A0A1H3SMC6_9PSEU</name>
<dbReference type="InterPro" id="IPR007349">
    <property type="entry name" value="DUF418"/>
</dbReference>
<gene>
    <name evidence="4" type="ORF">SAMN05421504_114115</name>
</gene>
<feature type="transmembrane region" description="Helical" evidence="1">
    <location>
        <begin position="98"/>
        <end position="116"/>
    </location>
</feature>
<keyword evidence="5" id="KW-1185">Reference proteome</keyword>
<keyword evidence="1" id="KW-0472">Membrane</keyword>
<evidence type="ECO:0000259" key="2">
    <source>
        <dbReference type="Pfam" id="PF04235"/>
    </source>
</evidence>
<feature type="domain" description="DUF418" evidence="2">
    <location>
        <begin position="310"/>
        <end position="410"/>
    </location>
</feature>
<organism evidence="4 5">
    <name type="scientific">Amycolatopsis xylanica</name>
    <dbReference type="NCBI Taxonomy" id="589385"/>
    <lineage>
        <taxon>Bacteria</taxon>
        <taxon>Bacillati</taxon>
        <taxon>Actinomycetota</taxon>
        <taxon>Actinomycetes</taxon>
        <taxon>Pseudonocardiales</taxon>
        <taxon>Pseudonocardiaceae</taxon>
        <taxon>Amycolatopsis</taxon>
    </lineage>
</organism>
<dbReference type="EMBL" id="FNON01000014">
    <property type="protein sequence ID" value="SDZ38870.1"/>
    <property type="molecule type" value="Genomic_DNA"/>
</dbReference>
<protein>
    <recommendedName>
        <fullName evidence="6">Heparan-alpha-glucosaminide N-acetyltransferase catalytic domain-containing protein</fullName>
    </recommendedName>
</protein>
<feature type="transmembrane region" description="Helical" evidence="1">
    <location>
        <begin position="148"/>
        <end position="170"/>
    </location>
</feature>